<protein>
    <submittedName>
        <fullName evidence="1">Uncharacterized protein</fullName>
    </submittedName>
</protein>
<evidence type="ECO:0000313" key="1">
    <source>
        <dbReference type="EMBL" id="SFG06173.1"/>
    </source>
</evidence>
<gene>
    <name evidence="1" type="ORF">SAMN04487988_101260</name>
</gene>
<sequence>MRSILIFVFTLSNVVMTAAQDSNRVNYSQLGISFLIPDQWQGQETNGGVLLQSPTIPGIILIATHRESLDQIRSQANQILQDEQGTFLNPFGDLEELSPTMLARNFEGQLEGNPAKTYLISMVNPTGGLGLTILVASQPGQFSEDLKNTGIALAHSVQFTKVDRSAEFEEWKNFLSGWRLTYMHSYDSPGQNQGNNYGGISSERRIDLCPNMNFRYYGKSKVILDGLSPSFKETRGEGTWDIVLGADGTPHLEMIYTTGEVWEYKLEYVGDKLLLNGERYFRTNSGNDAPQCY</sequence>
<dbReference type="EMBL" id="FOPC01000001">
    <property type="protein sequence ID" value="SFG06173.1"/>
    <property type="molecule type" value="Genomic_DNA"/>
</dbReference>
<evidence type="ECO:0000313" key="2">
    <source>
        <dbReference type="Proteomes" id="UP000199642"/>
    </source>
</evidence>
<dbReference type="AlphaFoldDB" id="A0A1I2NRH7"/>
<dbReference type="Proteomes" id="UP000199642">
    <property type="component" value="Unassembled WGS sequence"/>
</dbReference>
<accession>A0A1I2NRH7</accession>
<proteinExistence type="predicted"/>
<keyword evidence="2" id="KW-1185">Reference proteome</keyword>
<organism evidence="1 2">
    <name type="scientific">Algoriphagus hitonicola</name>
    <dbReference type="NCBI Taxonomy" id="435880"/>
    <lineage>
        <taxon>Bacteria</taxon>
        <taxon>Pseudomonadati</taxon>
        <taxon>Bacteroidota</taxon>
        <taxon>Cytophagia</taxon>
        <taxon>Cytophagales</taxon>
        <taxon>Cyclobacteriaceae</taxon>
        <taxon>Algoriphagus</taxon>
    </lineage>
</organism>
<reference evidence="2" key="1">
    <citation type="submission" date="2016-10" db="EMBL/GenBank/DDBJ databases">
        <authorList>
            <person name="Varghese N."/>
            <person name="Submissions S."/>
        </authorList>
    </citation>
    <scope>NUCLEOTIDE SEQUENCE [LARGE SCALE GENOMIC DNA]</scope>
    <source>
        <strain evidence="2">DSM 19315</strain>
    </source>
</reference>
<name>A0A1I2NRH7_9BACT</name>